<comment type="caution">
    <text evidence="1">The sequence shown here is derived from an EMBL/GenBank/DDBJ whole genome shotgun (WGS) entry which is preliminary data.</text>
</comment>
<evidence type="ECO:0008006" key="3">
    <source>
        <dbReference type="Google" id="ProtNLM"/>
    </source>
</evidence>
<dbReference type="OrthoDB" id="2238107at2759"/>
<evidence type="ECO:0000313" key="1">
    <source>
        <dbReference type="EMBL" id="KAG2209633.1"/>
    </source>
</evidence>
<dbReference type="InterPro" id="IPR032675">
    <property type="entry name" value="LRR_dom_sf"/>
</dbReference>
<name>A0A8H7VAR7_9FUNG</name>
<accession>A0A8H7VAR7</accession>
<gene>
    <name evidence="1" type="ORF">INT46_007325</name>
</gene>
<dbReference type="EMBL" id="JAEPRC010000092">
    <property type="protein sequence ID" value="KAG2209633.1"/>
    <property type="molecule type" value="Genomic_DNA"/>
</dbReference>
<reference evidence="1" key="1">
    <citation type="submission" date="2020-12" db="EMBL/GenBank/DDBJ databases">
        <title>Metabolic potential, ecology and presence of endohyphal bacteria is reflected in genomic diversity of Mucoromycotina.</title>
        <authorList>
            <person name="Muszewska A."/>
            <person name="Okrasinska A."/>
            <person name="Steczkiewicz K."/>
            <person name="Drgas O."/>
            <person name="Orlowska M."/>
            <person name="Perlinska-Lenart U."/>
            <person name="Aleksandrzak-Piekarczyk T."/>
            <person name="Szatraj K."/>
            <person name="Zielenkiewicz U."/>
            <person name="Pilsyk S."/>
            <person name="Malc E."/>
            <person name="Mieczkowski P."/>
            <person name="Kruszewska J.S."/>
            <person name="Biernat P."/>
            <person name="Pawlowska J."/>
        </authorList>
    </citation>
    <scope>NUCLEOTIDE SEQUENCE</scope>
    <source>
        <strain evidence="1">CBS 226.32</strain>
    </source>
</reference>
<protein>
    <recommendedName>
        <fullName evidence="3">F-box domain-containing protein</fullName>
    </recommendedName>
</protein>
<organism evidence="1 2">
    <name type="scientific">Mucor plumbeus</name>
    <dbReference type="NCBI Taxonomy" id="97098"/>
    <lineage>
        <taxon>Eukaryota</taxon>
        <taxon>Fungi</taxon>
        <taxon>Fungi incertae sedis</taxon>
        <taxon>Mucoromycota</taxon>
        <taxon>Mucoromycotina</taxon>
        <taxon>Mucoromycetes</taxon>
        <taxon>Mucorales</taxon>
        <taxon>Mucorineae</taxon>
        <taxon>Mucoraceae</taxon>
        <taxon>Mucor</taxon>
    </lineage>
</organism>
<sequence>MNSPINKLGDDCLELIFIHSEGNPWILSTISKVCRRWYYIAQRPSVWRMLKISLPYKHTAYMDFLSSEYNKEHLAAVKYLYILKPNETRHSHPKSLPLNSLTYVTHLETSNLCLAEIGHLSQEIKLVTSNIESITCNNIETWCDTRQFSTDLFSAHPRLNQVYFSFNEDGHSGFASIHNAPKSTTFMSNEIKLLVLTSVRDDEDMDQHDILEKMQIVETNLDEVFSQEQIQQIEQQKSSLLQIWSDIEQTLLKKYTHLTNIKNLEHLDFGLCYAWTPTMWRNFRYLAESSPNLKYLGLHGWDQLGKLGKFASRSSTFQPIRADAESAIAECFEAMPNLVTVKLVDFAIGPGLFIAGRHISKSICNISIIFSKYSLKYLSEQADIWHLIGPIKEFVQFSFAKKCLQDNTSTCYIHLHPDLLDRVNNSPFFKQEPLIDLIQGAVKGKNVNVKLTEYI</sequence>
<dbReference type="Gene3D" id="1.20.1280.50">
    <property type="match status" value="1"/>
</dbReference>
<evidence type="ECO:0000313" key="2">
    <source>
        <dbReference type="Proteomes" id="UP000650833"/>
    </source>
</evidence>
<dbReference type="SUPFAM" id="SSF81383">
    <property type="entry name" value="F-box domain"/>
    <property type="match status" value="1"/>
</dbReference>
<proteinExistence type="predicted"/>
<keyword evidence="2" id="KW-1185">Reference proteome</keyword>
<dbReference type="SUPFAM" id="SSF52047">
    <property type="entry name" value="RNI-like"/>
    <property type="match status" value="1"/>
</dbReference>
<dbReference type="Gene3D" id="3.80.10.10">
    <property type="entry name" value="Ribonuclease Inhibitor"/>
    <property type="match status" value="1"/>
</dbReference>
<dbReference type="Proteomes" id="UP000650833">
    <property type="component" value="Unassembled WGS sequence"/>
</dbReference>
<dbReference type="AlphaFoldDB" id="A0A8H7VAR7"/>
<dbReference type="InterPro" id="IPR036047">
    <property type="entry name" value="F-box-like_dom_sf"/>
</dbReference>